<dbReference type="RefSeq" id="WP_077685355.1">
    <property type="nucleotide sequence ID" value="NZ_CP019606.1"/>
</dbReference>
<organism evidence="1 2">
    <name type="scientific">Tessaracoccus aquimaris</name>
    <dbReference type="NCBI Taxonomy" id="1332264"/>
    <lineage>
        <taxon>Bacteria</taxon>
        <taxon>Bacillati</taxon>
        <taxon>Actinomycetota</taxon>
        <taxon>Actinomycetes</taxon>
        <taxon>Propionibacteriales</taxon>
        <taxon>Propionibacteriaceae</taxon>
        <taxon>Tessaracoccus</taxon>
    </lineage>
</organism>
<dbReference type="AlphaFoldDB" id="A0A1Q2CLP3"/>
<dbReference type="KEGG" id="tes:BW730_05395"/>
<gene>
    <name evidence="1" type="ORF">BW730_05395</name>
</gene>
<proteinExistence type="predicted"/>
<protein>
    <submittedName>
        <fullName evidence="1">Uncharacterized protein</fullName>
    </submittedName>
</protein>
<dbReference type="STRING" id="1332264.BW730_05395"/>
<keyword evidence="2" id="KW-1185">Reference proteome</keyword>
<evidence type="ECO:0000313" key="2">
    <source>
        <dbReference type="Proteomes" id="UP000188145"/>
    </source>
</evidence>
<evidence type="ECO:0000313" key="1">
    <source>
        <dbReference type="EMBL" id="AQP47034.1"/>
    </source>
</evidence>
<dbReference type="Proteomes" id="UP000188145">
    <property type="component" value="Chromosome"/>
</dbReference>
<name>A0A1Q2CLP3_9ACTN</name>
<reference evidence="2" key="1">
    <citation type="submission" date="2017-02" db="EMBL/GenBank/DDBJ databases">
        <title>Tessaracoccus aquaemaris sp. nov., isolated from the intestine of a Korean rockfish, Sebastes schlegelii, in a marine aquaculture pond.</title>
        <authorList>
            <person name="Tak E.J."/>
            <person name="Bae J.-W."/>
        </authorList>
    </citation>
    <scope>NUCLEOTIDE SEQUENCE [LARGE SCALE GENOMIC DNA]</scope>
    <source>
        <strain evidence="2">NSG39</strain>
    </source>
</reference>
<dbReference type="OrthoDB" id="5143979at2"/>
<sequence>MPDPLEGVAPDGTIRTGVTAAPSRRDVKLALGHGGVVPVDVDSFADLIGLWPTEDGAGGVRRLIAAR</sequence>
<accession>A0A1Q2CLP3</accession>
<dbReference type="EMBL" id="CP019606">
    <property type="protein sequence ID" value="AQP47034.1"/>
    <property type="molecule type" value="Genomic_DNA"/>
</dbReference>